<dbReference type="PROSITE" id="PS51724">
    <property type="entry name" value="SPOR"/>
    <property type="match status" value="1"/>
</dbReference>
<dbReference type="Gene3D" id="3.30.70.1070">
    <property type="entry name" value="Sporulation related repeat"/>
    <property type="match status" value="1"/>
</dbReference>
<dbReference type="Pfam" id="PF05036">
    <property type="entry name" value="SPOR"/>
    <property type="match status" value="1"/>
</dbReference>
<dbReference type="GO" id="GO:0042834">
    <property type="term" value="F:peptidoglycan binding"/>
    <property type="evidence" value="ECO:0007669"/>
    <property type="project" value="InterPro"/>
</dbReference>
<evidence type="ECO:0000313" key="2">
    <source>
        <dbReference type="EMBL" id="SVA07796.1"/>
    </source>
</evidence>
<organism evidence="2">
    <name type="scientific">marine metagenome</name>
    <dbReference type="NCBI Taxonomy" id="408172"/>
    <lineage>
        <taxon>unclassified sequences</taxon>
        <taxon>metagenomes</taxon>
        <taxon>ecological metagenomes</taxon>
    </lineage>
</organism>
<dbReference type="InterPro" id="IPR036680">
    <property type="entry name" value="SPOR-like_sf"/>
</dbReference>
<dbReference type="InterPro" id="IPR007730">
    <property type="entry name" value="SPOR-like_dom"/>
</dbReference>
<reference evidence="2" key="1">
    <citation type="submission" date="2018-05" db="EMBL/GenBank/DDBJ databases">
        <authorList>
            <person name="Lanie J.A."/>
            <person name="Ng W.-L."/>
            <person name="Kazmierczak K.M."/>
            <person name="Andrzejewski T.M."/>
            <person name="Davidsen T.M."/>
            <person name="Wayne K.J."/>
            <person name="Tettelin H."/>
            <person name="Glass J.I."/>
            <person name="Rusch D."/>
            <person name="Podicherti R."/>
            <person name="Tsui H.-C.T."/>
            <person name="Winkler M.E."/>
        </authorList>
    </citation>
    <scope>NUCLEOTIDE SEQUENCE</scope>
</reference>
<evidence type="ECO:0000259" key="1">
    <source>
        <dbReference type="PROSITE" id="PS51724"/>
    </source>
</evidence>
<dbReference type="EMBL" id="UINC01003610">
    <property type="protein sequence ID" value="SVA07796.1"/>
    <property type="molecule type" value="Genomic_DNA"/>
</dbReference>
<feature type="domain" description="SPOR" evidence="1">
    <location>
        <begin position="138"/>
        <end position="219"/>
    </location>
</feature>
<proteinExistence type="predicted"/>
<feature type="non-terminal residue" evidence="2">
    <location>
        <position position="1"/>
    </location>
</feature>
<gene>
    <name evidence="2" type="ORF">METZ01_LOCUS60650</name>
</gene>
<dbReference type="SUPFAM" id="SSF110997">
    <property type="entry name" value="Sporulation related repeat"/>
    <property type="match status" value="1"/>
</dbReference>
<dbReference type="AlphaFoldDB" id="A0A381SV07"/>
<protein>
    <recommendedName>
        <fullName evidence="1">SPOR domain-containing protein</fullName>
    </recommendedName>
</protein>
<sequence length="223" mass="24956">VKSSAKVFSTFLILVLVATGLFFSSVKALKFFSEKENSSFKKMISLKPKDMKDKQALVELGASSPDDFTFFDVLDDPEMKKYIGLNGSVVAIKEEDYYKSNDLTPKVDGSLAPQVIQSVSKNVITPGIKNREGQKLVDPSTSGFVLQVGSFQEIQKADALKNKLINSNYPVFIVSTLVKEKGYTLHRVFVGRFLRKTEAEKVAVRIKESEKIEPLVRNYEKKS</sequence>
<name>A0A381SV07_9ZZZZ</name>
<accession>A0A381SV07</accession>